<dbReference type="GO" id="GO:0042601">
    <property type="term" value="C:endospore-forming forespore"/>
    <property type="evidence" value="ECO:0007669"/>
    <property type="project" value="InterPro"/>
</dbReference>
<feature type="region of interest" description="Disordered" evidence="2">
    <location>
        <begin position="1"/>
        <end position="46"/>
    </location>
</feature>
<organism evidence="3 4">
    <name type="scientific">Texcoconibacillus texcoconensis</name>
    <dbReference type="NCBI Taxonomy" id="1095777"/>
    <lineage>
        <taxon>Bacteria</taxon>
        <taxon>Bacillati</taxon>
        <taxon>Bacillota</taxon>
        <taxon>Bacilli</taxon>
        <taxon>Bacillales</taxon>
        <taxon>Bacillaceae</taxon>
        <taxon>Texcoconibacillus</taxon>
    </lineage>
</organism>
<keyword evidence="4" id="KW-1185">Reference proteome</keyword>
<dbReference type="Pfam" id="PF08177">
    <property type="entry name" value="SspN"/>
    <property type="match status" value="1"/>
</dbReference>
<dbReference type="RefSeq" id="WP_184664888.1">
    <property type="nucleotide sequence ID" value="NZ_JACHHB010000013.1"/>
</dbReference>
<evidence type="ECO:0000256" key="2">
    <source>
        <dbReference type="SAM" id="MobiDB-lite"/>
    </source>
</evidence>
<evidence type="ECO:0000313" key="4">
    <source>
        <dbReference type="Proteomes" id="UP000551878"/>
    </source>
</evidence>
<accession>A0A840QSH3</accession>
<protein>
    <submittedName>
        <fullName evidence="3">Small acid-soluble spore protein N (Minor)</fullName>
    </submittedName>
</protein>
<dbReference type="GO" id="GO:0030435">
    <property type="term" value="P:sporulation resulting in formation of a cellular spore"/>
    <property type="evidence" value="ECO:0007669"/>
    <property type="project" value="UniProtKB-KW"/>
</dbReference>
<gene>
    <name evidence="3" type="ORF">HNQ41_002681</name>
</gene>
<dbReference type="EMBL" id="JACHHB010000013">
    <property type="protein sequence ID" value="MBB5174466.1"/>
    <property type="molecule type" value="Genomic_DNA"/>
</dbReference>
<dbReference type="Proteomes" id="UP000551878">
    <property type="component" value="Unassembled WGS sequence"/>
</dbReference>
<reference evidence="3 4" key="1">
    <citation type="submission" date="2020-08" db="EMBL/GenBank/DDBJ databases">
        <title>Genomic Encyclopedia of Type Strains, Phase IV (KMG-IV): sequencing the most valuable type-strain genomes for metagenomic binning, comparative biology and taxonomic classification.</title>
        <authorList>
            <person name="Goeker M."/>
        </authorList>
    </citation>
    <scope>NUCLEOTIDE SEQUENCE [LARGE SCALE GENOMIC DNA]</scope>
    <source>
        <strain evidence="3 4">DSM 24696</strain>
    </source>
</reference>
<sequence>MSSQNKSARYRPDHPGTQPVKSDLNKGKKMAMKSNEKPNYIPTHGE</sequence>
<evidence type="ECO:0000313" key="3">
    <source>
        <dbReference type="EMBL" id="MBB5174466.1"/>
    </source>
</evidence>
<proteinExistence type="predicted"/>
<dbReference type="InterPro" id="IPR012612">
    <property type="entry name" value="SASP_SspN"/>
</dbReference>
<keyword evidence="1" id="KW-0749">Sporulation</keyword>
<name>A0A840QSH3_9BACI</name>
<evidence type="ECO:0000256" key="1">
    <source>
        <dbReference type="ARBA" id="ARBA00022969"/>
    </source>
</evidence>
<dbReference type="AlphaFoldDB" id="A0A840QSH3"/>
<dbReference type="GO" id="GO:0030436">
    <property type="term" value="P:asexual sporulation"/>
    <property type="evidence" value="ECO:0007669"/>
    <property type="project" value="InterPro"/>
</dbReference>
<comment type="caution">
    <text evidence="3">The sequence shown here is derived from an EMBL/GenBank/DDBJ whole genome shotgun (WGS) entry which is preliminary data.</text>
</comment>